<proteinExistence type="inferred from homology"/>
<dbReference type="EC" id="4.4.1.1" evidence="7"/>
<evidence type="ECO:0000256" key="2">
    <source>
        <dbReference type="ARBA" id="ARBA00004496"/>
    </source>
</evidence>
<evidence type="ECO:0000256" key="6">
    <source>
        <dbReference type="ARBA" id="ARBA00055251"/>
    </source>
</evidence>
<dbReference type="InterPro" id="IPR001926">
    <property type="entry name" value="TrpB-like_PALP"/>
</dbReference>
<keyword evidence="3 7" id="KW-0963">Cytoplasm</keyword>
<reference evidence="9 10" key="1">
    <citation type="submission" date="2018-03" db="EMBL/GenBank/DDBJ databases">
        <title>Chitinolytic properties of Streptosporangium nondiastaticum TBG75A20.</title>
        <authorList>
            <person name="Gayathri V."/>
            <person name="Shiburaj S."/>
        </authorList>
    </citation>
    <scope>NUCLEOTIDE SEQUENCE [LARGE SCALE GENOMIC DNA]</scope>
    <source>
        <strain evidence="9 10">TBG75A20</strain>
    </source>
</reference>
<evidence type="ECO:0000259" key="8">
    <source>
        <dbReference type="Pfam" id="PF00291"/>
    </source>
</evidence>
<evidence type="ECO:0000313" key="10">
    <source>
        <dbReference type="Proteomes" id="UP000242427"/>
    </source>
</evidence>
<dbReference type="InterPro" id="IPR047586">
    <property type="entry name" value="Cds1"/>
</dbReference>
<evidence type="ECO:0000256" key="3">
    <source>
        <dbReference type="ARBA" id="ARBA00022490"/>
    </source>
</evidence>
<comment type="subcellular location">
    <subcellularLocation>
        <location evidence="2">Cytoplasm</location>
    </subcellularLocation>
</comment>
<dbReference type="SUPFAM" id="SSF53686">
    <property type="entry name" value="Tryptophan synthase beta subunit-like PLP-dependent enzymes"/>
    <property type="match status" value="1"/>
</dbReference>
<evidence type="ECO:0000313" key="9">
    <source>
        <dbReference type="EMBL" id="PSJ25827.1"/>
    </source>
</evidence>
<comment type="similarity">
    <text evidence="7">Belongs to the cysteine synthase/cystathionine beta-synthase family. Cds1 subfamily.</text>
</comment>
<comment type="catalytic activity">
    <reaction evidence="7">
        <text>L-cysteine + H2O = hydrogen sulfide + pyruvate + NH4(+) + H(+)</text>
        <dbReference type="Rhea" id="RHEA:24931"/>
        <dbReference type="ChEBI" id="CHEBI:15361"/>
        <dbReference type="ChEBI" id="CHEBI:15377"/>
        <dbReference type="ChEBI" id="CHEBI:15378"/>
        <dbReference type="ChEBI" id="CHEBI:28938"/>
        <dbReference type="ChEBI" id="CHEBI:29919"/>
        <dbReference type="ChEBI" id="CHEBI:35235"/>
        <dbReference type="EC" id="4.4.1.1"/>
    </reaction>
</comment>
<dbReference type="FunFam" id="3.40.50.1100:FF:000015">
    <property type="entry name" value="Cysteine synthase B"/>
    <property type="match status" value="1"/>
</dbReference>
<dbReference type="RefSeq" id="WP_106680416.1">
    <property type="nucleotide sequence ID" value="NZ_PXWG01000100.1"/>
</dbReference>
<dbReference type="GO" id="GO:0016829">
    <property type="term" value="F:lyase activity"/>
    <property type="evidence" value="ECO:0007669"/>
    <property type="project" value="UniProtKB-KW"/>
</dbReference>
<dbReference type="Proteomes" id="UP000242427">
    <property type="component" value="Unassembled WGS sequence"/>
</dbReference>
<comment type="caution">
    <text evidence="9">The sequence shown here is derived from an EMBL/GenBank/DDBJ whole genome shotgun (WGS) entry which is preliminary data.</text>
</comment>
<dbReference type="GO" id="GO:0019450">
    <property type="term" value="P:L-cysteine catabolic process to pyruvate"/>
    <property type="evidence" value="ECO:0007669"/>
    <property type="project" value="UniProtKB-UniRule"/>
</dbReference>
<dbReference type="AlphaFoldDB" id="A0A9X7JLG1"/>
<evidence type="ECO:0000256" key="1">
    <source>
        <dbReference type="ARBA" id="ARBA00001933"/>
    </source>
</evidence>
<dbReference type="GO" id="GO:0030170">
    <property type="term" value="F:pyridoxal phosphate binding"/>
    <property type="evidence" value="ECO:0007669"/>
    <property type="project" value="UniProtKB-UniRule"/>
</dbReference>
<keyword evidence="10" id="KW-1185">Reference proteome</keyword>
<feature type="domain" description="Tryptophan synthase beta chain-like PALP" evidence="8">
    <location>
        <begin position="34"/>
        <end position="325"/>
    </location>
</feature>
<evidence type="ECO:0000256" key="7">
    <source>
        <dbReference type="HAMAP-Rule" id="MF_00868"/>
    </source>
</evidence>
<feature type="modified residue" description="N6-(pyridoxal phosphate)lysine" evidence="7">
    <location>
        <position position="63"/>
    </location>
</feature>
<dbReference type="HAMAP" id="MF_00868">
    <property type="entry name" value="Cds1"/>
    <property type="match status" value="1"/>
</dbReference>
<accession>A0A9X7JLG1</accession>
<evidence type="ECO:0000256" key="5">
    <source>
        <dbReference type="ARBA" id="ARBA00023239"/>
    </source>
</evidence>
<comment type="function">
    <text evidence="7">A cysteine desulfhydrase that generates hydrogen sulfide, H(2)S. The H(2)S produced by this enzyme modulates the balance between respiration and glycolysis, and contributes to redox homeostasis. Probably eliminates toxic levels of Cys (which can induce oxidative stress).</text>
</comment>
<comment type="function">
    <text evidence="6">A cysteine desulfhydrase that generates hydrogen sulfide, H(2)S. The H(2)S produced by this enzyme stimulates respiration in M.tuberculosis, mediated primarily via cytochrome bd with a lesser contribution from cytochrome bc1/aa3. H(2)S modulates the balance between respiration and glycolysis, and also contributes to redox homeostasis. Probably eliminates toxic levels of Cys (which can induce oxidative stress).</text>
</comment>
<dbReference type="Pfam" id="PF00291">
    <property type="entry name" value="PALP"/>
    <property type="match status" value="1"/>
</dbReference>
<dbReference type="GO" id="GO:0005737">
    <property type="term" value="C:cytoplasm"/>
    <property type="evidence" value="ECO:0007669"/>
    <property type="project" value="UniProtKB-SubCell"/>
</dbReference>
<protein>
    <recommendedName>
        <fullName evidence="7">L-cysteine desulfhydrase Cds1</fullName>
        <ecNumber evidence="7">4.4.1.1</ecNumber>
    </recommendedName>
</protein>
<dbReference type="EMBL" id="PXWG01000100">
    <property type="protein sequence ID" value="PSJ25827.1"/>
    <property type="molecule type" value="Genomic_DNA"/>
</dbReference>
<keyword evidence="5 7" id="KW-0456">Lyase</keyword>
<sequence length="365" mass="40138">MHTTDVDRSDPAYRAWLSEAVRKVQADANRSADTHLLRFPLPEEWGIDLYLKDESTHPTGSLKHRLARSLFLHGLCNGWIRPEAPVVEASSGSTAVSEAYFASLIGVPFVAVMPSTTSREKCRLIEFHGGRCHFVDDPRKMYAEAAALAERSGGHYMDQFTYAERATDWRGNNNIAESVFSQLRRERYPVPAWIVATAGTGGTSATIARYVRYMCHDTRICVADPEYSCFFDGWRNHDPTATGERGSRIEGIGRPRMEPSFMPGVIDRMMKVPDAASVAAVRALDEAIGRKAGGSTGTGLWSALKIVAEMAGNGTKGSIVTLICDPGERYLDTYYSDAWLAEQGLDIGPYAGAITTFLATGRWPD</sequence>
<dbReference type="PANTHER" id="PTHR10314">
    <property type="entry name" value="CYSTATHIONINE BETA-SYNTHASE"/>
    <property type="match status" value="1"/>
</dbReference>
<dbReference type="InterPro" id="IPR050214">
    <property type="entry name" value="Cys_Synth/Cystath_Beta-Synth"/>
</dbReference>
<keyword evidence="4 7" id="KW-0663">Pyridoxal phosphate</keyword>
<dbReference type="OrthoDB" id="7624112at2"/>
<evidence type="ECO:0000256" key="4">
    <source>
        <dbReference type="ARBA" id="ARBA00022898"/>
    </source>
</evidence>
<dbReference type="InterPro" id="IPR036052">
    <property type="entry name" value="TrpB-like_PALP_sf"/>
</dbReference>
<name>A0A9X7JLG1_9ACTN</name>
<dbReference type="Gene3D" id="3.40.50.1100">
    <property type="match status" value="2"/>
</dbReference>
<comment type="cofactor">
    <cofactor evidence="1 7">
        <name>pyridoxal 5'-phosphate</name>
        <dbReference type="ChEBI" id="CHEBI:597326"/>
    </cofactor>
</comment>
<organism evidence="9 10">
    <name type="scientific">Streptosporangium nondiastaticum</name>
    <dbReference type="NCBI Taxonomy" id="35764"/>
    <lineage>
        <taxon>Bacteria</taxon>
        <taxon>Bacillati</taxon>
        <taxon>Actinomycetota</taxon>
        <taxon>Actinomycetes</taxon>
        <taxon>Streptosporangiales</taxon>
        <taxon>Streptosporangiaceae</taxon>
        <taxon>Streptosporangium</taxon>
    </lineage>
</organism>
<gene>
    <name evidence="7" type="primary">cds1</name>
    <name evidence="9" type="ORF">B7P34_26130</name>
</gene>